<reference evidence="3 4" key="1">
    <citation type="journal article" date="2014" name="Nat. Commun.">
        <title>Molecular traces of alternative social organization in a termite genome.</title>
        <authorList>
            <person name="Terrapon N."/>
            <person name="Li C."/>
            <person name="Robertson H.M."/>
            <person name="Ji L."/>
            <person name="Meng X."/>
            <person name="Booth W."/>
            <person name="Chen Z."/>
            <person name="Childers C.P."/>
            <person name="Glastad K.M."/>
            <person name="Gokhale K."/>
            <person name="Gowin J."/>
            <person name="Gronenberg W."/>
            <person name="Hermansen R.A."/>
            <person name="Hu H."/>
            <person name="Hunt B.G."/>
            <person name="Huylmans A.K."/>
            <person name="Khalil S.M."/>
            <person name="Mitchell R.D."/>
            <person name="Munoz-Torres M.C."/>
            <person name="Mustard J.A."/>
            <person name="Pan H."/>
            <person name="Reese J.T."/>
            <person name="Scharf M.E."/>
            <person name="Sun F."/>
            <person name="Vogel H."/>
            <person name="Xiao J."/>
            <person name="Yang W."/>
            <person name="Yang Z."/>
            <person name="Yang Z."/>
            <person name="Zhou J."/>
            <person name="Zhu J."/>
            <person name="Brent C.S."/>
            <person name="Elsik C.G."/>
            <person name="Goodisman M.A."/>
            <person name="Liberles D.A."/>
            <person name="Roe R.M."/>
            <person name="Vargo E.L."/>
            <person name="Vilcinskas A."/>
            <person name="Wang J."/>
            <person name="Bornberg-Bauer E."/>
            <person name="Korb J."/>
            <person name="Zhang G."/>
            <person name="Liebig J."/>
        </authorList>
    </citation>
    <scope>NUCLEOTIDE SEQUENCE [LARGE SCALE GENOMIC DNA]</scope>
    <source>
        <tissue evidence="3">Whole organism</tissue>
    </source>
</reference>
<dbReference type="EMBL" id="KK852530">
    <property type="protein sequence ID" value="KDR21917.1"/>
    <property type="molecule type" value="Genomic_DNA"/>
</dbReference>
<dbReference type="AlphaFoldDB" id="A0A067RDR7"/>
<dbReference type="InParanoid" id="A0A067RDR7"/>
<evidence type="ECO:0000256" key="1">
    <source>
        <dbReference type="SAM" id="MobiDB-lite"/>
    </source>
</evidence>
<evidence type="ECO:0000313" key="3">
    <source>
        <dbReference type="EMBL" id="KDR21917.1"/>
    </source>
</evidence>
<name>A0A067RDR7_ZOONE</name>
<evidence type="ECO:0000313" key="4">
    <source>
        <dbReference type="Proteomes" id="UP000027135"/>
    </source>
</evidence>
<dbReference type="Proteomes" id="UP000027135">
    <property type="component" value="Unassembled WGS sequence"/>
</dbReference>
<dbReference type="PANTHER" id="PTHR21505">
    <property type="entry name" value="MADF DOMAIN-CONTAINING PROTEIN-RELATED"/>
    <property type="match status" value="1"/>
</dbReference>
<feature type="region of interest" description="Disordered" evidence="1">
    <location>
        <begin position="64"/>
        <end position="87"/>
    </location>
</feature>
<dbReference type="Pfam" id="PF10545">
    <property type="entry name" value="MADF_DNA_bdg"/>
    <property type="match status" value="1"/>
</dbReference>
<accession>A0A067RDR7</accession>
<proteinExistence type="predicted"/>
<dbReference type="PANTHER" id="PTHR21505:SF12">
    <property type="entry name" value="MADF DOMAIN-CONTAINING PROTEIN-RELATED"/>
    <property type="match status" value="1"/>
</dbReference>
<feature type="domain" description="MADF" evidence="2">
    <location>
        <begin position="3"/>
        <end position="56"/>
    </location>
</feature>
<keyword evidence="4" id="KW-1185">Reference proteome</keyword>
<dbReference type="OMA" id="IARYKHY"/>
<protein>
    <recommendedName>
        <fullName evidence="2">MADF domain-containing protein</fullName>
    </recommendedName>
</protein>
<feature type="compositionally biased region" description="Acidic residues" evidence="1">
    <location>
        <begin position="76"/>
        <end position="87"/>
    </location>
</feature>
<dbReference type="InterPro" id="IPR006578">
    <property type="entry name" value="MADF-dom"/>
</dbReference>
<sequence>MAARFQTSVREVQRKLHNLRCQYTGELRKARTKKSGKDTADTYRSQWPYKENMKFLEGSISLRSSVGNELPPPLQEPEEQVENSQEEDQLMARANEIFDSPRNDLQKFGDFVAAELRALRNPLLMRQAKRSIMRILLDTSAADDDPSTP</sequence>
<evidence type="ECO:0000259" key="2">
    <source>
        <dbReference type="Pfam" id="PF10545"/>
    </source>
</evidence>
<gene>
    <name evidence="3" type="ORF">L798_00468</name>
</gene>
<organism evidence="3 4">
    <name type="scientific">Zootermopsis nevadensis</name>
    <name type="common">Dampwood termite</name>
    <dbReference type="NCBI Taxonomy" id="136037"/>
    <lineage>
        <taxon>Eukaryota</taxon>
        <taxon>Metazoa</taxon>
        <taxon>Ecdysozoa</taxon>
        <taxon>Arthropoda</taxon>
        <taxon>Hexapoda</taxon>
        <taxon>Insecta</taxon>
        <taxon>Pterygota</taxon>
        <taxon>Neoptera</taxon>
        <taxon>Polyneoptera</taxon>
        <taxon>Dictyoptera</taxon>
        <taxon>Blattodea</taxon>
        <taxon>Blattoidea</taxon>
        <taxon>Termitoidae</taxon>
        <taxon>Termopsidae</taxon>
        <taxon>Zootermopsis</taxon>
    </lineage>
</organism>